<dbReference type="RefSeq" id="WP_039124376.1">
    <property type="nucleotide sequence ID" value="NZ_CP010427.1"/>
</dbReference>
<dbReference type="AlphaFoldDB" id="A0A0A8E3R2"/>
<dbReference type="InterPro" id="IPR051631">
    <property type="entry name" value="Ankyrin-KH/SAM_domain"/>
</dbReference>
<dbReference type="Gene3D" id="1.25.40.20">
    <property type="entry name" value="Ankyrin repeat-containing domain"/>
    <property type="match status" value="2"/>
</dbReference>
<proteinExistence type="predicted"/>
<dbReference type="HOGENOM" id="CLU_460614_0_0_6"/>
<feature type="repeat" description="ANK" evidence="3">
    <location>
        <begin position="464"/>
        <end position="496"/>
    </location>
</feature>
<feature type="repeat" description="ANK" evidence="3">
    <location>
        <begin position="496"/>
        <end position="528"/>
    </location>
</feature>
<dbReference type="SUPFAM" id="SSF48403">
    <property type="entry name" value="Ankyrin repeat"/>
    <property type="match status" value="1"/>
</dbReference>
<dbReference type="PROSITE" id="PS50297">
    <property type="entry name" value="ANK_REP_REGION"/>
    <property type="match status" value="3"/>
</dbReference>
<evidence type="ECO:0000313" key="5">
    <source>
        <dbReference type="Proteomes" id="UP000031104"/>
    </source>
</evidence>
<reference evidence="4 5" key="1">
    <citation type="submission" date="2014-12" db="EMBL/GenBank/DDBJ databases">
        <title>Complete genome sequence of Francisella guanzhouensis strain 08HL01032 isolated from air-conditioning system in China.</title>
        <authorList>
            <person name="Svensson D."/>
            <person name="Ohrman C."/>
            <person name="Backman S."/>
            <person name="Karlsson E."/>
            <person name="Nilsson E."/>
            <person name="Bystrom M."/>
            <person name="Larkeryd A."/>
            <person name="Stenberg P."/>
            <person name="Scholtz H.C."/>
            <person name="Forsman M."/>
            <person name="Sjodin A."/>
        </authorList>
    </citation>
    <scope>NUCLEOTIDE SEQUENCE [LARGE SCALE GENOMIC DNA]</scope>
    <source>
        <strain evidence="4 5">08HL01032</strain>
    </source>
</reference>
<feature type="repeat" description="ANK" evidence="3">
    <location>
        <begin position="599"/>
        <end position="622"/>
    </location>
</feature>
<dbReference type="KEGG" id="fgu:SD28_04140"/>
<dbReference type="PROSITE" id="PS50088">
    <property type="entry name" value="ANK_REPEAT"/>
    <property type="match status" value="4"/>
</dbReference>
<gene>
    <name evidence="4" type="ORF">SD28_04140</name>
</gene>
<dbReference type="Proteomes" id="UP000031104">
    <property type="component" value="Chromosome"/>
</dbReference>
<feature type="repeat" description="ANK" evidence="3">
    <location>
        <begin position="566"/>
        <end position="598"/>
    </location>
</feature>
<dbReference type="OrthoDB" id="5606278at2"/>
<evidence type="ECO:0000256" key="1">
    <source>
        <dbReference type="ARBA" id="ARBA00022737"/>
    </source>
</evidence>
<accession>A0A0A8E3R2</accession>
<dbReference type="InterPro" id="IPR002110">
    <property type="entry name" value="Ankyrin_rpt"/>
</dbReference>
<dbReference type="PANTHER" id="PTHR23206">
    <property type="entry name" value="MASK PROTEIN"/>
    <property type="match status" value="1"/>
</dbReference>
<dbReference type="PANTHER" id="PTHR23206:SF8">
    <property type="entry name" value="ANKYRIN REPEAT AND KH DOMAIN-CONTAINING 1"/>
    <property type="match status" value="1"/>
</dbReference>
<protein>
    <submittedName>
        <fullName evidence="4">Uncharacterized protein</fullName>
    </submittedName>
</protein>
<dbReference type="SMART" id="SM00248">
    <property type="entry name" value="ANK"/>
    <property type="match status" value="7"/>
</dbReference>
<dbReference type="Pfam" id="PF12796">
    <property type="entry name" value="Ank_2"/>
    <property type="match status" value="3"/>
</dbReference>
<keyword evidence="2 3" id="KW-0040">ANK repeat</keyword>
<keyword evidence="5" id="KW-1185">Reference proteome</keyword>
<organism evidence="4 5">
    <name type="scientific">Allofrancisella guangzhouensis</name>
    <dbReference type="NCBI Taxonomy" id="594679"/>
    <lineage>
        <taxon>Bacteria</taxon>
        <taxon>Pseudomonadati</taxon>
        <taxon>Pseudomonadota</taxon>
        <taxon>Gammaproteobacteria</taxon>
        <taxon>Thiotrichales</taxon>
        <taxon>Francisellaceae</taxon>
        <taxon>Allofrancisella</taxon>
    </lineage>
</organism>
<name>A0A0A8E3R2_9GAMM</name>
<dbReference type="STRING" id="594679.SD28_04140"/>
<sequence length="738" mass="84905">MSYYNNLYTNIQDISYKCGWGNYYEVLKLPRGLCFGLAAMWGQAYLAHDLSTFYKRLRILTSETIGEQFNGIRYTKLTELINAVCDYERQLSKYKSAGQVNYYASLGQEKKTYELVISIRAFLDGLVAYQCHKYRFLYGGECFGQSILKTSPLVINRRLTVTNQKILNHQSDVTYQKVSPLIEVFSSPFIGDKQDYIDFLKPLVNSLSKNPFPSYISVSSIAYRTAHNIVFNTGLELYDANRLYDNDVGALECRSIEELVDRFFSNVFRLDIESHSLLTLNISVFTSPKYKNRIKQFSIYPDYLKVNLIKEEVNNKLNGYINRVSLLKSHYNSAKYVRDKLICYQDIGDIYSYLSEEYKILKNGGQGLKMRFQHYENKAAFLSNSSSEYYTVIKQILDYIHQIYFRKIVDDVDHYKGMLLKNIFIKGYYKSDNFLYIACRKGHKEIVKLLLDKNINNVNKVISNWTTPLYAACECGHKEIVELLLANNADINKTKRGINSLDIACYAGHTEIVKLLLAHKVAINQTKDIGIRPLFYACKKGYTEISKLLLELGKYTITSINKVIGVGETLLYTACRKGHIEIVDLLLSNGADIKKATNFGVTPLYAACWRGHTEIVKLLLEKDVLASNNSIANYFLGGCHPYSNNQILDSLKKHFWKHNINTPGYFPQVNGGTETSTPLIRGCYFMDNRSIKWLLNNYKELNNATIFRNKCALGWYQIHKNKVGYDIGIEKRLKLLLK</sequence>
<dbReference type="InterPro" id="IPR036770">
    <property type="entry name" value="Ankyrin_rpt-contain_sf"/>
</dbReference>
<evidence type="ECO:0000256" key="3">
    <source>
        <dbReference type="PROSITE-ProRule" id="PRU00023"/>
    </source>
</evidence>
<keyword evidence="1" id="KW-0677">Repeat</keyword>
<evidence type="ECO:0000256" key="2">
    <source>
        <dbReference type="ARBA" id="ARBA00023043"/>
    </source>
</evidence>
<evidence type="ECO:0000313" key="4">
    <source>
        <dbReference type="EMBL" id="AJC48875.1"/>
    </source>
</evidence>
<dbReference type="EMBL" id="CP010427">
    <property type="protein sequence ID" value="AJC48875.1"/>
    <property type="molecule type" value="Genomic_DNA"/>
</dbReference>